<dbReference type="Proteomes" id="UP000807469">
    <property type="component" value="Unassembled WGS sequence"/>
</dbReference>
<dbReference type="AlphaFoldDB" id="A0A9P5YT20"/>
<sequence length="88" mass="10172">KGFMHCGCFIDDVLLDFYLWKTMTITSRHPTDATLMAAKESMLGAAFPPRVRAFFVEAFLFYSHLTLKDLYSFNFGTADYDKKILMLQ</sequence>
<keyword evidence="2" id="KW-1185">Reference proteome</keyword>
<feature type="non-terminal residue" evidence="1">
    <location>
        <position position="1"/>
    </location>
</feature>
<feature type="non-terminal residue" evidence="1">
    <location>
        <position position="88"/>
    </location>
</feature>
<name>A0A9P5YT20_9AGAR</name>
<accession>A0A9P5YT20</accession>
<dbReference type="EMBL" id="MU155392">
    <property type="protein sequence ID" value="KAF9474195.1"/>
    <property type="molecule type" value="Genomic_DNA"/>
</dbReference>
<protein>
    <submittedName>
        <fullName evidence="1">Uncharacterized protein</fullName>
    </submittedName>
</protein>
<comment type="caution">
    <text evidence="1">The sequence shown here is derived from an EMBL/GenBank/DDBJ whole genome shotgun (WGS) entry which is preliminary data.</text>
</comment>
<reference evidence="1" key="1">
    <citation type="submission" date="2020-11" db="EMBL/GenBank/DDBJ databases">
        <authorList>
            <consortium name="DOE Joint Genome Institute"/>
            <person name="Ahrendt S."/>
            <person name="Riley R."/>
            <person name="Andreopoulos W."/>
            <person name="Labutti K."/>
            <person name="Pangilinan J."/>
            <person name="Ruiz-Duenas F.J."/>
            <person name="Barrasa J.M."/>
            <person name="Sanchez-Garcia M."/>
            <person name="Camarero S."/>
            <person name="Miyauchi S."/>
            <person name="Serrano A."/>
            <person name="Linde D."/>
            <person name="Babiker R."/>
            <person name="Drula E."/>
            <person name="Ayuso-Fernandez I."/>
            <person name="Pacheco R."/>
            <person name="Padilla G."/>
            <person name="Ferreira P."/>
            <person name="Barriuso J."/>
            <person name="Kellner H."/>
            <person name="Castanera R."/>
            <person name="Alfaro M."/>
            <person name="Ramirez L."/>
            <person name="Pisabarro A.G."/>
            <person name="Kuo A."/>
            <person name="Tritt A."/>
            <person name="Lipzen A."/>
            <person name="He G."/>
            <person name="Yan M."/>
            <person name="Ng V."/>
            <person name="Cullen D."/>
            <person name="Martin F."/>
            <person name="Rosso M.-N."/>
            <person name="Henrissat B."/>
            <person name="Hibbett D."/>
            <person name="Martinez A.T."/>
            <person name="Grigoriev I.V."/>
        </authorList>
    </citation>
    <scope>NUCLEOTIDE SEQUENCE</scope>
    <source>
        <strain evidence="1">CIRM-BRFM 674</strain>
    </source>
</reference>
<dbReference type="OrthoDB" id="3065406at2759"/>
<organism evidence="1 2">
    <name type="scientific">Pholiota conissans</name>
    <dbReference type="NCBI Taxonomy" id="109636"/>
    <lineage>
        <taxon>Eukaryota</taxon>
        <taxon>Fungi</taxon>
        <taxon>Dikarya</taxon>
        <taxon>Basidiomycota</taxon>
        <taxon>Agaricomycotina</taxon>
        <taxon>Agaricomycetes</taxon>
        <taxon>Agaricomycetidae</taxon>
        <taxon>Agaricales</taxon>
        <taxon>Agaricineae</taxon>
        <taxon>Strophariaceae</taxon>
        <taxon>Pholiota</taxon>
    </lineage>
</organism>
<evidence type="ECO:0000313" key="1">
    <source>
        <dbReference type="EMBL" id="KAF9474195.1"/>
    </source>
</evidence>
<evidence type="ECO:0000313" key="2">
    <source>
        <dbReference type="Proteomes" id="UP000807469"/>
    </source>
</evidence>
<proteinExistence type="predicted"/>
<gene>
    <name evidence="1" type="ORF">BDN70DRAFT_771835</name>
</gene>